<protein>
    <submittedName>
        <fullName evidence="1">Uncharacterized protein</fullName>
    </submittedName>
</protein>
<accession>A0A4Y2MCS4</accession>
<keyword evidence="2" id="KW-1185">Reference proteome</keyword>
<reference evidence="1 2" key="1">
    <citation type="journal article" date="2019" name="Sci. Rep.">
        <title>Orb-weaving spider Araneus ventricosus genome elucidates the spidroin gene catalogue.</title>
        <authorList>
            <person name="Kono N."/>
            <person name="Nakamura H."/>
            <person name="Ohtoshi R."/>
            <person name="Moran D.A.P."/>
            <person name="Shinohara A."/>
            <person name="Yoshida Y."/>
            <person name="Fujiwara M."/>
            <person name="Mori M."/>
            <person name="Tomita M."/>
            <person name="Arakawa K."/>
        </authorList>
    </citation>
    <scope>NUCLEOTIDE SEQUENCE [LARGE SCALE GENOMIC DNA]</scope>
</reference>
<dbReference type="AlphaFoldDB" id="A0A4Y2MCS4"/>
<evidence type="ECO:0000313" key="2">
    <source>
        <dbReference type="Proteomes" id="UP000499080"/>
    </source>
</evidence>
<proteinExistence type="predicted"/>
<dbReference type="Proteomes" id="UP000499080">
    <property type="component" value="Unassembled WGS sequence"/>
</dbReference>
<dbReference type="OrthoDB" id="8367841at2759"/>
<name>A0A4Y2MCS4_ARAVE</name>
<gene>
    <name evidence="1" type="ORF">AVEN_259481_1</name>
</gene>
<evidence type="ECO:0000313" key="1">
    <source>
        <dbReference type="EMBL" id="GBN24393.1"/>
    </source>
</evidence>
<comment type="caution">
    <text evidence="1">The sequence shown here is derived from an EMBL/GenBank/DDBJ whole genome shotgun (WGS) entry which is preliminary data.</text>
</comment>
<dbReference type="EMBL" id="BGPR01007113">
    <property type="protein sequence ID" value="GBN24393.1"/>
    <property type="molecule type" value="Genomic_DNA"/>
</dbReference>
<sequence>MSIGAVASPSSDSLSKMTGIGFSQDYPMQCLHSKEQCRPAFLRPHAFVQPFLQVQEMHWRRDSCAGSFSDFLGKRPDGVCIQPHFKGSFSFPNHVCTLW</sequence>
<organism evidence="1 2">
    <name type="scientific">Araneus ventricosus</name>
    <name type="common">Orbweaver spider</name>
    <name type="synonym">Epeira ventricosa</name>
    <dbReference type="NCBI Taxonomy" id="182803"/>
    <lineage>
        <taxon>Eukaryota</taxon>
        <taxon>Metazoa</taxon>
        <taxon>Ecdysozoa</taxon>
        <taxon>Arthropoda</taxon>
        <taxon>Chelicerata</taxon>
        <taxon>Arachnida</taxon>
        <taxon>Araneae</taxon>
        <taxon>Araneomorphae</taxon>
        <taxon>Entelegynae</taxon>
        <taxon>Araneoidea</taxon>
        <taxon>Araneidae</taxon>
        <taxon>Araneus</taxon>
    </lineage>
</organism>